<evidence type="ECO:0000313" key="2">
    <source>
        <dbReference type="Proteomes" id="UP000308652"/>
    </source>
</evidence>
<dbReference type="AlphaFoldDB" id="A0A5C3M4W3"/>
<gene>
    <name evidence="1" type="ORF">BDQ12DRAFT_505827</name>
</gene>
<keyword evidence="2" id="KW-1185">Reference proteome</keyword>
<protein>
    <submittedName>
        <fullName evidence="1">Uncharacterized protein</fullName>
    </submittedName>
</protein>
<proteinExistence type="predicted"/>
<sequence length="114" mass="12792">MRIFFRTLSYFSLSDDPNVRSVMNVTTRMISTPSEAELKTSSISAIELQDKTKACFILCTSSRSQVFLRLGDLVQTFTPAESPEDWAEDETERVSSLVKLAAIIHRLSSLSNLL</sequence>
<dbReference type="OrthoDB" id="5559898at2759"/>
<accession>A0A5C3M4W3</accession>
<evidence type="ECO:0000313" key="1">
    <source>
        <dbReference type="EMBL" id="TFK39665.1"/>
    </source>
</evidence>
<dbReference type="Proteomes" id="UP000308652">
    <property type="component" value="Unassembled WGS sequence"/>
</dbReference>
<dbReference type="EMBL" id="ML213598">
    <property type="protein sequence ID" value="TFK39665.1"/>
    <property type="molecule type" value="Genomic_DNA"/>
</dbReference>
<reference evidence="1 2" key="1">
    <citation type="journal article" date="2019" name="Nat. Ecol. Evol.">
        <title>Megaphylogeny resolves global patterns of mushroom evolution.</title>
        <authorList>
            <person name="Varga T."/>
            <person name="Krizsan K."/>
            <person name="Foldi C."/>
            <person name="Dima B."/>
            <person name="Sanchez-Garcia M."/>
            <person name="Sanchez-Ramirez S."/>
            <person name="Szollosi G.J."/>
            <person name="Szarkandi J.G."/>
            <person name="Papp V."/>
            <person name="Albert L."/>
            <person name="Andreopoulos W."/>
            <person name="Angelini C."/>
            <person name="Antonin V."/>
            <person name="Barry K.W."/>
            <person name="Bougher N.L."/>
            <person name="Buchanan P."/>
            <person name="Buyck B."/>
            <person name="Bense V."/>
            <person name="Catcheside P."/>
            <person name="Chovatia M."/>
            <person name="Cooper J."/>
            <person name="Damon W."/>
            <person name="Desjardin D."/>
            <person name="Finy P."/>
            <person name="Geml J."/>
            <person name="Haridas S."/>
            <person name="Hughes K."/>
            <person name="Justo A."/>
            <person name="Karasinski D."/>
            <person name="Kautmanova I."/>
            <person name="Kiss B."/>
            <person name="Kocsube S."/>
            <person name="Kotiranta H."/>
            <person name="LaButti K.M."/>
            <person name="Lechner B.E."/>
            <person name="Liimatainen K."/>
            <person name="Lipzen A."/>
            <person name="Lukacs Z."/>
            <person name="Mihaltcheva S."/>
            <person name="Morgado L.N."/>
            <person name="Niskanen T."/>
            <person name="Noordeloos M.E."/>
            <person name="Ohm R.A."/>
            <person name="Ortiz-Santana B."/>
            <person name="Ovrebo C."/>
            <person name="Racz N."/>
            <person name="Riley R."/>
            <person name="Savchenko A."/>
            <person name="Shiryaev A."/>
            <person name="Soop K."/>
            <person name="Spirin V."/>
            <person name="Szebenyi C."/>
            <person name="Tomsovsky M."/>
            <person name="Tulloss R.E."/>
            <person name="Uehling J."/>
            <person name="Grigoriev I.V."/>
            <person name="Vagvolgyi C."/>
            <person name="Papp T."/>
            <person name="Martin F.M."/>
            <person name="Miettinen O."/>
            <person name="Hibbett D.S."/>
            <person name="Nagy L.G."/>
        </authorList>
    </citation>
    <scope>NUCLEOTIDE SEQUENCE [LARGE SCALE GENOMIC DNA]</scope>
    <source>
        <strain evidence="1 2">CBS 166.37</strain>
    </source>
</reference>
<organism evidence="1 2">
    <name type="scientific">Crucibulum laeve</name>
    <dbReference type="NCBI Taxonomy" id="68775"/>
    <lineage>
        <taxon>Eukaryota</taxon>
        <taxon>Fungi</taxon>
        <taxon>Dikarya</taxon>
        <taxon>Basidiomycota</taxon>
        <taxon>Agaricomycotina</taxon>
        <taxon>Agaricomycetes</taxon>
        <taxon>Agaricomycetidae</taxon>
        <taxon>Agaricales</taxon>
        <taxon>Agaricineae</taxon>
        <taxon>Nidulariaceae</taxon>
        <taxon>Crucibulum</taxon>
    </lineage>
</organism>
<name>A0A5C3M4W3_9AGAR</name>